<accession>A0A9P6U868</accession>
<feature type="compositionally biased region" description="Low complexity" evidence="1">
    <location>
        <begin position="639"/>
        <end position="650"/>
    </location>
</feature>
<evidence type="ECO:0000313" key="3">
    <source>
        <dbReference type="Proteomes" id="UP000726737"/>
    </source>
</evidence>
<dbReference type="AlphaFoldDB" id="A0A9P6U868"/>
<dbReference type="OrthoDB" id="2418425at2759"/>
<feature type="compositionally biased region" description="Polar residues" evidence="1">
    <location>
        <begin position="565"/>
        <end position="575"/>
    </location>
</feature>
<proteinExistence type="predicted"/>
<dbReference type="Proteomes" id="UP000726737">
    <property type="component" value="Unassembled WGS sequence"/>
</dbReference>
<evidence type="ECO:0000313" key="2">
    <source>
        <dbReference type="EMBL" id="KAG0264786.1"/>
    </source>
</evidence>
<feature type="region of interest" description="Disordered" evidence="1">
    <location>
        <begin position="123"/>
        <end position="187"/>
    </location>
</feature>
<sequence length="684" mass="75500">MVRKLFNDLVTTLDILPTSTTVNLCVHHPSPCVLTGKVRIIAKRPCVYKSLVLTVTGTSRILVRQGPKTMKGKQVFLQASKEVIHNPTSSSSTTSSSASRQSDNRLSIVSTTAAPILLQTGSVSAQEESGQDPGDSSPITHSHHQTLSGRHSTSLELERSASVAATSIAPPPPTPQTHQDPPAQNQLHAGVNDIDFRIEFPSHTHSDDNPPPTAADMYHTSLPSGPIKTASGDSSIKYILSATLVMSRRDILVNNHVSASVPFRVQGWQDAIDWNQGEDHTYHGKRRGKIEFQFQVPKQLDMHRLHDLQFGFQASWRTLEDNLKVKEMQYYIIEEEHQTYASNQPPQIIANIISTAGTYDCSANSVSTNTWDYFRNVDRLQIPQPNTVMETMTTPAPNHLAVSHKLRIIVRFDQTVSKERDLQLSFPILIHPTLDDDGSPVHPGLMSGRRGRRYRRRERALYGMSNRDHYDDDEDEDMQPLPVYGDREDSLLLMSGHEVQESDFLAHHIDALGITMSMVFPEQGAIHSPSDASMSSSPISMTMPSPPFTSSYTNAPTQEEHHRWSVSNRSASLTPASPDHPDSVTSEPRRHSSVVRATDWHLPPPYGFPPLIEEPAAPPAHLGSITTQNESTTEPARLSSSLSSGTSFESQQTPVEDTPSSSSASNGSNHIHCHQGNEEDQGVQ</sequence>
<feature type="compositionally biased region" description="Polar residues" evidence="1">
    <location>
        <begin position="624"/>
        <end position="634"/>
    </location>
</feature>
<feature type="compositionally biased region" description="Low complexity" evidence="1">
    <location>
        <begin position="660"/>
        <end position="669"/>
    </location>
</feature>
<feature type="compositionally biased region" description="Low complexity" evidence="1">
    <location>
        <begin position="528"/>
        <end position="553"/>
    </location>
</feature>
<dbReference type="EMBL" id="JAAAJA010000043">
    <property type="protein sequence ID" value="KAG0264786.1"/>
    <property type="molecule type" value="Genomic_DNA"/>
</dbReference>
<organism evidence="2 3">
    <name type="scientific">Mortierella polycephala</name>
    <dbReference type="NCBI Taxonomy" id="41804"/>
    <lineage>
        <taxon>Eukaryota</taxon>
        <taxon>Fungi</taxon>
        <taxon>Fungi incertae sedis</taxon>
        <taxon>Mucoromycota</taxon>
        <taxon>Mortierellomycotina</taxon>
        <taxon>Mortierellomycetes</taxon>
        <taxon>Mortierellales</taxon>
        <taxon>Mortierellaceae</taxon>
        <taxon>Mortierella</taxon>
    </lineage>
</organism>
<evidence type="ECO:0000256" key="1">
    <source>
        <dbReference type="SAM" id="MobiDB-lite"/>
    </source>
</evidence>
<keyword evidence="3" id="KW-1185">Reference proteome</keyword>
<name>A0A9P6U868_9FUNG</name>
<protein>
    <submittedName>
        <fullName evidence="2">Uncharacterized protein</fullName>
    </submittedName>
</protein>
<feature type="compositionally biased region" description="Basic and acidic residues" evidence="1">
    <location>
        <begin position="579"/>
        <end position="590"/>
    </location>
</feature>
<feature type="compositionally biased region" description="Polar residues" evidence="1">
    <location>
        <begin position="137"/>
        <end position="155"/>
    </location>
</feature>
<feature type="region of interest" description="Disordered" evidence="1">
    <location>
        <begin position="526"/>
        <end position="684"/>
    </location>
</feature>
<feature type="compositionally biased region" description="Low complexity" evidence="1">
    <location>
        <begin position="88"/>
        <end position="99"/>
    </location>
</feature>
<gene>
    <name evidence="2" type="ORF">BG011_006059</name>
</gene>
<comment type="caution">
    <text evidence="2">The sequence shown here is derived from an EMBL/GenBank/DDBJ whole genome shotgun (WGS) entry which is preliminary data.</text>
</comment>
<reference evidence="2" key="1">
    <citation type="journal article" date="2020" name="Fungal Divers.">
        <title>Resolving the Mortierellaceae phylogeny through synthesis of multi-gene phylogenetics and phylogenomics.</title>
        <authorList>
            <person name="Vandepol N."/>
            <person name="Liber J."/>
            <person name="Desiro A."/>
            <person name="Na H."/>
            <person name="Kennedy M."/>
            <person name="Barry K."/>
            <person name="Grigoriev I.V."/>
            <person name="Miller A.N."/>
            <person name="O'Donnell K."/>
            <person name="Stajich J.E."/>
            <person name="Bonito G."/>
        </authorList>
    </citation>
    <scope>NUCLEOTIDE SEQUENCE</scope>
    <source>
        <strain evidence="2">KOD948</strain>
    </source>
</reference>
<feature type="region of interest" description="Disordered" evidence="1">
    <location>
        <begin position="85"/>
        <end position="106"/>
    </location>
</feature>